<keyword evidence="1" id="KW-0812">Transmembrane</keyword>
<dbReference type="EMBL" id="NUWN01000056">
    <property type="protein sequence ID" value="PFK37433.1"/>
    <property type="molecule type" value="Genomic_DNA"/>
</dbReference>
<accession>A0A2B0M612</accession>
<organism evidence="2 3">
    <name type="scientific">Bacillus cereus</name>
    <dbReference type="NCBI Taxonomy" id="1396"/>
    <lineage>
        <taxon>Bacteria</taxon>
        <taxon>Bacillati</taxon>
        <taxon>Bacillota</taxon>
        <taxon>Bacilli</taxon>
        <taxon>Bacillales</taxon>
        <taxon>Bacillaceae</taxon>
        <taxon>Bacillus</taxon>
        <taxon>Bacillus cereus group</taxon>
    </lineage>
</organism>
<evidence type="ECO:0000256" key="1">
    <source>
        <dbReference type="SAM" id="Phobius"/>
    </source>
</evidence>
<feature type="transmembrane region" description="Helical" evidence="1">
    <location>
        <begin position="49"/>
        <end position="72"/>
    </location>
</feature>
<protein>
    <submittedName>
        <fullName evidence="2">Uncharacterized protein</fullName>
    </submittedName>
</protein>
<gene>
    <name evidence="2" type="ORF">COI93_15175</name>
</gene>
<proteinExistence type="predicted"/>
<dbReference type="Proteomes" id="UP000242656">
    <property type="component" value="Unassembled WGS sequence"/>
</dbReference>
<keyword evidence="1" id="KW-0472">Membrane</keyword>
<name>A0A2B0M612_BACCE</name>
<evidence type="ECO:0000313" key="3">
    <source>
        <dbReference type="Proteomes" id="UP000242656"/>
    </source>
</evidence>
<sequence>MKKLWLATTVFLNFIFGFLFTYALLWLLITVYSINCLFNGCSDMVGEEWVGIIMGMVITFIISTILFPVIIFTNRKFLHVVRMRKKHYFLVISPFFILGTFFSFSLRLNHIGPF</sequence>
<evidence type="ECO:0000313" key="2">
    <source>
        <dbReference type="EMBL" id="PFK37433.1"/>
    </source>
</evidence>
<keyword evidence="1" id="KW-1133">Transmembrane helix</keyword>
<feature type="transmembrane region" description="Helical" evidence="1">
    <location>
        <begin position="88"/>
        <end position="108"/>
    </location>
</feature>
<reference evidence="2 3" key="1">
    <citation type="submission" date="2017-09" db="EMBL/GenBank/DDBJ databases">
        <title>Large-scale bioinformatics analysis of Bacillus genomes uncovers conserved roles of natural products in bacterial physiology.</title>
        <authorList>
            <consortium name="Agbiome Team Llc"/>
            <person name="Bleich R.M."/>
            <person name="Grubbs K.J."/>
            <person name="Santa Maria K.C."/>
            <person name="Allen S.E."/>
            <person name="Farag S."/>
            <person name="Shank E.A."/>
            <person name="Bowers A."/>
        </authorList>
    </citation>
    <scope>NUCLEOTIDE SEQUENCE [LARGE SCALE GENOMIC DNA]</scope>
    <source>
        <strain evidence="2 3">AFS083043</strain>
    </source>
</reference>
<comment type="caution">
    <text evidence="2">The sequence shown here is derived from an EMBL/GenBank/DDBJ whole genome shotgun (WGS) entry which is preliminary data.</text>
</comment>
<dbReference type="AlphaFoldDB" id="A0A2B0M612"/>
<feature type="transmembrane region" description="Helical" evidence="1">
    <location>
        <begin position="5"/>
        <end position="29"/>
    </location>
</feature>